<evidence type="ECO:0000256" key="1">
    <source>
        <dbReference type="ARBA" id="ARBA00022837"/>
    </source>
</evidence>
<sequence>MKAVVILLALVGIAASQSFHGNGNYQRQRWREMFQWLDVNQDGRLSMDDSTTCGSRFDDFNTMSGYDHEQTSRRVTNWWETCVFYRGEDNNYSKDSYMRMLYDFYRSDREEFRRHWQKCFTNIYDITDINRDGMIQEHEYEMMYKAFNHDNDFSDFGMRYFRRFRMSGNRDGVPTEQMARFWVSYMTRQTWGGYNYDGMGYGNHYGHPMYGRGMYDQHYNYGNYGNQMQYYGNNYMYNSGNYYGYPMNWYGHYYGYGNYDNYNYGNNNMYGYHMNWYGNNYWNGNYGNYDNYDYGNYYGYPMNYYRNNYWNGNYGYGNYYRNYYGYGGYDNYNYGNYYGYPMNGYNNYYGNGNYGWNGMYGNNYDSDNYHGYEMMWNGNNYGYNNMRGNYFGNYYGNYYGYGNYNGNQHNYDNYVRNGNYNGYGRFFRNFFNRNMRNDY</sequence>
<accession>A0AA89C8X3</accession>
<feature type="chain" id="PRO_5041709680" description="EF-hand domain-containing protein" evidence="2">
    <location>
        <begin position="17"/>
        <end position="439"/>
    </location>
</feature>
<dbReference type="PROSITE" id="PS00018">
    <property type="entry name" value="EF_HAND_1"/>
    <property type="match status" value="1"/>
</dbReference>
<evidence type="ECO:0008006" key="5">
    <source>
        <dbReference type="Google" id="ProtNLM"/>
    </source>
</evidence>
<evidence type="ECO:0000313" key="4">
    <source>
        <dbReference type="Proteomes" id="UP001186944"/>
    </source>
</evidence>
<keyword evidence="4" id="KW-1185">Reference proteome</keyword>
<dbReference type="EMBL" id="VSWD01000003">
    <property type="protein sequence ID" value="KAK3106025.1"/>
    <property type="molecule type" value="Genomic_DNA"/>
</dbReference>
<dbReference type="Gene3D" id="1.10.238.10">
    <property type="entry name" value="EF-hand"/>
    <property type="match status" value="1"/>
</dbReference>
<comment type="caution">
    <text evidence="3">The sequence shown here is derived from an EMBL/GenBank/DDBJ whole genome shotgun (WGS) entry which is preliminary data.</text>
</comment>
<protein>
    <recommendedName>
        <fullName evidence="5">EF-hand domain-containing protein</fullName>
    </recommendedName>
</protein>
<name>A0AA89C8X3_PINIB</name>
<proteinExistence type="predicted"/>
<keyword evidence="2" id="KW-0732">Signal</keyword>
<dbReference type="InterPro" id="IPR011992">
    <property type="entry name" value="EF-hand-dom_pair"/>
</dbReference>
<evidence type="ECO:0000313" key="3">
    <source>
        <dbReference type="EMBL" id="KAK3106025.1"/>
    </source>
</evidence>
<gene>
    <name evidence="3" type="ORF">FSP39_011215</name>
</gene>
<feature type="signal peptide" evidence="2">
    <location>
        <begin position="1"/>
        <end position="16"/>
    </location>
</feature>
<organism evidence="3 4">
    <name type="scientific">Pinctada imbricata</name>
    <name type="common">Atlantic pearl-oyster</name>
    <name type="synonym">Pinctada martensii</name>
    <dbReference type="NCBI Taxonomy" id="66713"/>
    <lineage>
        <taxon>Eukaryota</taxon>
        <taxon>Metazoa</taxon>
        <taxon>Spiralia</taxon>
        <taxon>Lophotrochozoa</taxon>
        <taxon>Mollusca</taxon>
        <taxon>Bivalvia</taxon>
        <taxon>Autobranchia</taxon>
        <taxon>Pteriomorphia</taxon>
        <taxon>Pterioida</taxon>
        <taxon>Pterioidea</taxon>
        <taxon>Pteriidae</taxon>
        <taxon>Pinctada</taxon>
    </lineage>
</organism>
<dbReference type="SUPFAM" id="SSF47473">
    <property type="entry name" value="EF-hand"/>
    <property type="match status" value="1"/>
</dbReference>
<dbReference type="Proteomes" id="UP001186944">
    <property type="component" value="Unassembled WGS sequence"/>
</dbReference>
<keyword evidence="1" id="KW-0106">Calcium</keyword>
<dbReference type="AlphaFoldDB" id="A0AA89C8X3"/>
<evidence type="ECO:0000256" key="2">
    <source>
        <dbReference type="SAM" id="SignalP"/>
    </source>
</evidence>
<dbReference type="InterPro" id="IPR018247">
    <property type="entry name" value="EF_Hand_1_Ca_BS"/>
</dbReference>
<reference evidence="3" key="1">
    <citation type="submission" date="2019-08" db="EMBL/GenBank/DDBJ databases">
        <title>The improved chromosome-level genome for the pearl oyster Pinctada fucata martensii using PacBio sequencing and Hi-C.</title>
        <authorList>
            <person name="Zheng Z."/>
        </authorList>
    </citation>
    <scope>NUCLEOTIDE SEQUENCE</scope>
    <source>
        <strain evidence="3">ZZ-2019</strain>
        <tissue evidence="3">Adductor muscle</tissue>
    </source>
</reference>